<keyword evidence="3" id="KW-1185">Reference proteome</keyword>
<evidence type="ECO:0000313" key="3">
    <source>
        <dbReference type="Proteomes" id="UP000201613"/>
    </source>
</evidence>
<dbReference type="RefSeq" id="WP_093994415.1">
    <property type="nucleotide sequence ID" value="NZ_FXZK01000023.1"/>
</dbReference>
<dbReference type="EMBL" id="FXZK01000023">
    <property type="protein sequence ID" value="SMY10265.1"/>
    <property type="molecule type" value="Genomic_DNA"/>
</dbReference>
<feature type="domain" description="HTH cro/C1-type" evidence="1">
    <location>
        <begin position="26"/>
        <end position="71"/>
    </location>
</feature>
<accession>A0A238LLJ0</accession>
<reference evidence="2 3" key="1">
    <citation type="submission" date="2017-05" db="EMBL/GenBank/DDBJ databases">
        <authorList>
            <person name="Song R."/>
            <person name="Chenine A.L."/>
            <person name="Ruprecht R.M."/>
        </authorList>
    </citation>
    <scope>NUCLEOTIDE SEQUENCE [LARGE SCALE GENOMIC DNA]</scope>
    <source>
        <strain evidence="2 3">CECT 8899</strain>
    </source>
</reference>
<sequence length="132" mass="14670">MNKPYANSRLAKYLDRRVLELRPKQSQAEIAALAGFANQNMITMLKQGSAKVPLDRVPMLAAALEVDPRYLFRLALEQEGFDTQRAAVEEIYGAIVSRNEVAWLDALRDVSGHSDPALTARSRVALRGIFGK</sequence>
<evidence type="ECO:0000313" key="2">
    <source>
        <dbReference type="EMBL" id="SMY10265.1"/>
    </source>
</evidence>
<gene>
    <name evidence="2" type="ORF">LOM8899_04440</name>
</gene>
<name>A0A238LLJ0_9RHOB</name>
<organism evidence="2 3">
    <name type="scientific">Flavimaricola marinus</name>
    <dbReference type="NCBI Taxonomy" id="1819565"/>
    <lineage>
        <taxon>Bacteria</taxon>
        <taxon>Pseudomonadati</taxon>
        <taxon>Pseudomonadota</taxon>
        <taxon>Alphaproteobacteria</taxon>
        <taxon>Rhodobacterales</taxon>
        <taxon>Paracoccaceae</taxon>
        <taxon>Flavimaricola</taxon>
    </lineage>
</organism>
<dbReference type="AlphaFoldDB" id="A0A238LLJ0"/>
<dbReference type="InterPro" id="IPR010982">
    <property type="entry name" value="Lambda_DNA-bd_dom_sf"/>
</dbReference>
<dbReference type="Gene3D" id="1.10.260.40">
    <property type="entry name" value="lambda repressor-like DNA-binding domains"/>
    <property type="match status" value="1"/>
</dbReference>
<proteinExistence type="predicted"/>
<dbReference type="Proteomes" id="UP000201613">
    <property type="component" value="Unassembled WGS sequence"/>
</dbReference>
<protein>
    <recommendedName>
        <fullName evidence="1">HTH cro/C1-type domain-containing protein</fullName>
    </recommendedName>
</protein>
<dbReference type="PROSITE" id="PS50943">
    <property type="entry name" value="HTH_CROC1"/>
    <property type="match status" value="1"/>
</dbReference>
<dbReference type="GO" id="GO:0003677">
    <property type="term" value="F:DNA binding"/>
    <property type="evidence" value="ECO:0007669"/>
    <property type="project" value="InterPro"/>
</dbReference>
<dbReference type="OrthoDB" id="7859023at2"/>
<dbReference type="InterPro" id="IPR001387">
    <property type="entry name" value="Cro/C1-type_HTH"/>
</dbReference>
<evidence type="ECO:0000259" key="1">
    <source>
        <dbReference type="PROSITE" id="PS50943"/>
    </source>
</evidence>
<dbReference type="SUPFAM" id="SSF47413">
    <property type="entry name" value="lambda repressor-like DNA-binding domains"/>
    <property type="match status" value="1"/>
</dbReference>